<accession>A0A1H7ZER2</accession>
<evidence type="ECO:0000313" key="10">
    <source>
        <dbReference type="Proteomes" id="UP000198942"/>
    </source>
</evidence>
<evidence type="ECO:0000259" key="7">
    <source>
        <dbReference type="Pfam" id="PF02687"/>
    </source>
</evidence>
<keyword evidence="3 6" id="KW-0812">Transmembrane</keyword>
<keyword evidence="10" id="KW-1185">Reference proteome</keyword>
<feature type="transmembrane region" description="Helical" evidence="6">
    <location>
        <begin position="343"/>
        <end position="369"/>
    </location>
</feature>
<feature type="transmembrane region" description="Helical" evidence="6">
    <location>
        <begin position="28"/>
        <end position="49"/>
    </location>
</feature>
<evidence type="ECO:0000313" key="9">
    <source>
        <dbReference type="EMBL" id="SEM56731.1"/>
    </source>
</evidence>
<feature type="domain" description="MacB-like periplasmic core" evidence="8">
    <location>
        <begin position="29"/>
        <end position="241"/>
    </location>
</feature>
<protein>
    <submittedName>
        <fullName evidence="9">ABC-type transport system, involved in lipoprotein release, permease component</fullName>
    </submittedName>
</protein>
<keyword evidence="4 6" id="KW-1133">Transmembrane helix</keyword>
<feature type="domain" description="MacB-like periplasmic core" evidence="8">
    <location>
        <begin position="429"/>
        <end position="602"/>
    </location>
</feature>
<dbReference type="Proteomes" id="UP000198942">
    <property type="component" value="Unassembled WGS sequence"/>
</dbReference>
<dbReference type="InterPro" id="IPR003838">
    <property type="entry name" value="ABC3_permease_C"/>
</dbReference>
<dbReference type="PANTHER" id="PTHR30572">
    <property type="entry name" value="MEMBRANE COMPONENT OF TRANSPORTER-RELATED"/>
    <property type="match status" value="1"/>
</dbReference>
<feature type="domain" description="ABC3 transporter permease C-terminal" evidence="7">
    <location>
        <begin position="676"/>
        <end position="789"/>
    </location>
</feature>
<dbReference type="STRING" id="551995.SAMN05192574_1018"/>
<evidence type="ECO:0000259" key="8">
    <source>
        <dbReference type="Pfam" id="PF12704"/>
    </source>
</evidence>
<feature type="domain" description="ABC3 transporter permease C-terminal" evidence="7">
    <location>
        <begin position="293"/>
        <end position="402"/>
    </location>
</feature>
<feature type="transmembrane region" description="Helical" evidence="6">
    <location>
        <begin position="287"/>
        <end position="314"/>
    </location>
</feature>
<keyword evidence="9" id="KW-0449">Lipoprotein</keyword>
<keyword evidence="5 6" id="KW-0472">Membrane</keyword>
<dbReference type="InterPro" id="IPR025857">
    <property type="entry name" value="MacB_PCD"/>
</dbReference>
<dbReference type="GO" id="GO:0022857">
    <property type="term" value="F:transmembrane transporter activity"/>
    <property type="evidence" value="ECO:0007669"/>
    <property type="project" value="TreeGrafter"/>
</dbReference>
<organism evidence="9 10">
    <name type="scientific">Mucilaginibacter gossypiicola</name>
    <dbReference type="NCBI Taxonomy" id="551995"/>
    <lineage>
        <taxon>Bacteria</taxon>
        <taxon>Pseudomonadati</taxon>
        <taxon>Bacteroidota</taxon>
        <taxon>Sphingobacteriia</taxon>
        <taxon>Sphingobacteriales</taxon>
        <taxon>Sphingobacteriaceae</taxon>
        <taxon>Mucilaginibacter</taxon>
    </lineage>
</organism>
<sequence>MINKKEGKMLKSYVVIAFRNIRRNLSYAFLNIFGLTLGVAACLVIFLIVRNELGYDSYNSKADRTYRVTLHALDFNSNVSLAIIPAMRIDFPELEQATQFFYQGDAMIKIGENRYNEHNVAFGDDQIDKVFDYQWLAGDPNTALKEPNSVVLTESIAKKYFGKSNAVGKLINFENQLNVKVTGIIKDLPANTSVPFSFLISLSSIEKNLKGMMSNFWAIPGGSYAYIVLPKNYSIKQLNSKMPAFIKKNWGADVAKAAVLPFQPLKDIHFDQRYINNIITPTSKDTYYALIGVALLIIITACINFINLATAQAIKRAKEVGMRKVLGASRPQLIKQFLGETTVLVLFSVLLGVGVCALFLSKAAAWMAINVDATQLMQPTVIGWIAAITLAVILLAGLYPSFVQSAFQPVDSFKNKNAGGAGKLTLRKGLVIGQFAISQIMIIGTLIVAGQMDFFKNQDLGFDKEAVVSVGLPDMKKRDVFNQQLAGYPGIKEISFSSGAPGFNSNFTSFSSVELGFPKDDVTEYKAVDEKFTDMFGLQMLAGQKIWKKNEKDTIPKVVINETMMQKLGIQDPQLALNKHVTLNGDQKATIIGVVKDFQSESKHKKRRSCVLEYNPNRFFMASIKMQPANMSETISYIGKKWSALYPDNVFQFQFVDEHIANFYKQEQKIYVAFQLFSYIAIFIGCLGLYGLIAFAASQRTKEVGIRKVLGAPVSSIVAQFTKEFIYLIAIAFVIAAPLGYYVMHNWLQNFAYHIDIGPGIFVIAIASSFIIAAVTISYQAIKAAAINPVKSLRDE</sequence>
<keyword evidence="2" id="KW-1003">Cell membrane</keyword>
<dbReference type="PANTHER" id="PTHR30572:SF18">
    <property type="entry name" value="ABC-TYPE MACROLIDE FAMILY EXPORT SYSTEM PERMEASE COMPONENT 2"/>
    <property type="match status" value="1"/>
</dbReference>
<feature type="transmembrane region" description="Helical" evidence="6">
    <location>
        <begin position="430"/>
        <end position="450"/>
    </location>
</feature>
<evidence type="ECO:0000256" key="1">
    <source>
        <dbReference type="ARBA" id="ARBA00004651"/>
    </source>
</evidence>
<reference evidence="10" key="1">
    <citation type="submission" date="2016-10" db="EMBL/GenBank/DDBJ databases">
        <authorList>
            <person name="Varghese N."/>
            <person name="Submissions S."/>
        </authorList>
    </citation>
    <scope>NUCLEOTIDE SEQUENCE [LARGE SCALE GENOMIC DNA]</scope>
    <source>
        <strain evidence="10">Gh-48</strain>
    </source>
</reference>
<comment type="subcellular location">
    <subcellularLocation>
        <location evidence="1">Cell membrane</location>
        <topology evidence="1">Multi-pass membrane protein</topology>
    </subcellularLocation>
</comment>
<evidence type="ECO:0000256" key="4">
    <source>
        <dbReference type="ARBA" id="ARBA00022989"/>
    </source>
</evidence>
<dbReference type="Pfam" id="PF02687">
    <property type="entry name" value="FtsX"/>
    <property type="match status" value="2"/>
</dbReference>
<dbReference type="InterPro" id="IPR050250">
    <property type="entry name" value="Macrolide_Exporter_MacB"/>
</dbReference>
<feature type="transmembrane region" description="Helical" evidence="6">
    <location>
        <begin position="757"/>
        <end position="782"/>
    </location>
</feature>
<name>A0A1H7ZER2_9SPHI</name>
<evidence type="ECO:0000256" key="3">
    <source>
        <dbReference type="ARBA" id="ARBA00022692"/>
    </source>
</evidence>
<dbReference type="Pfam" id="PF12704">
    <property type="entry name" value="MacB_PCD"/>
    <property type="match status" value="2"/>
</dbReference>
<dbReference type="GO" id="GO:0005886">
    <property type="term" value="C:plasma membrane"/>
    <property type="evidence" value="ECO:0007669"/>
    <property type="project" value="UniProtKB-SubCell"/>
</dbReference>
<dbReference type="EMBL" id="FOCL01000001">
    <property type="protein sequence ID" value="SEM56731.1"/>
    <property type="molecule type" value="Genomic_DNA"/>
</dbReference>
<feature type="transmembrane region" description="Helical" evidence="6">
    <location>
        <begin position="381"/>
        <end position="399"/>
    </location>
</feature>
<proteinExistence type="predicted"/>
<evidence type="ECO:0000256" key="2">
    <source>
        <dbReference type="ARBA" id="ARBA00022475"/>
    </source>
</evidence>
<gene>
    <name evidence="9" type="ORF">SAMN05192574_1018</name>
</gene>
<feature type="transmembrane region" description="Helical" evidence="6">
    <location>
        <begin position="725"/>
        <end position="745"/>
    </location>
</feature>
<evidence type="ECO:0000256" key="5">
    <source>
        <dbReference type="ARBA" id="ARBA00023136"/>
    </source>
</evidence>
<evidence type="ECO:0000256" key="6">
    <source>
        <dbReference type="SAM" id="Phobius"/>
    </source>
</evidence>
<feature type="transmembrane region" description="Helical" evidence="6">
    <location>
        <begin position="676"/>
        <end position="698"/>
    </location>
</feature>
<dbReference type="AlphaFoldDB" id="A0A1H7ZER2"/>